<keyword evidence="2 5" id="KW-0645">Protease</keyword>
<dbReference type="KEGG" id="wch:wcw_1684"/>
<accession>D6YSI3</accession>
<dbReference type="SMART" id="SM00245">
    <property type="entry name" value="TSPc"/>
    <property type="match status" value="1"/>
</dbReference>
<dbReference type="Proteomes" id="UP000001505">
    <property type="component" value="Chromosome"/>
</dbReference>
<evidence type="ECO:0000256" key="4">
    <source>
        <dbReference type="ARBA" id="ARBA00022825"/>
    </source>
</evidence>
<dbReference type="InterPro" id="IPR004447">
    <property type="entry name" value="Peptidase_S41A"/>
</dbReference>
<dbReference type="InterPro" id="IPR029045">
    <property type="entry name" value="ClpP/crotonase-like_dom_sf"/>
</dbReference>
<dbReference type="EC" id="3.4.21.102" evidence="7"/>
<keyword evidence="8" id="KW-1185">Reference proteome</keyword>
<protein>
    <submittedName>
        <fullName evidence="7">Tail-specific protease</fullName>
        <ecNumber evidence="7">3.4.21.102</ecNumber>
    </submittedName>
</protein>
<dbReference type="GO" id="GO:0030288">
    <property type="term" value="C:outer membrane-bounded periplasmic space"/>
    <property type="evidence" value="ECO:0007669"/>
    <property type="project" value="TreeGrafter"/>
</dbReference>
<dbReference type="CDD" id="cd06782">
    <property type="entry name" value="cpPDZ_CPP-like"/>
    <property type="match status" value="1"/>
</dbReference>
<dbReference type="InterPro" id="IPR036034">
    <property type="entry name" value="PDZ_sf"/>
</dbReference>
<dbReference type="GO" id="GO:0006508">
    <property type="term" value="P:proteolysis"/>
    <property type="evidence" value="ECO:0007669"/>
    <property type="project" value="UniProtKB-KW"/>
</dbReference>
<evidence type="ECO:0000259" key="6">
    <source>
        <dbReference type="PROSITE" id="PS50106"/>
    </source>
</evidence>
<dbReference type="HOGENOM" id="CLU_016199_2_0_0"/>
<dbReference type="MEROPS" id="S41.001"/>
<keyword evidence="3 5" id="KW-0378">Hydrolase</keyword>
<evidence type="ECO:0000256" key="1">
    <source>
        <dbReference type="ARBA" id="ARBA00009179"/>
    </source>
</evidence>
<dbReference type="Pfam" id="PF00595">
    <property type="entry name" value="PDZ"/>
    <property type="match status" value="1"/>
</dbReference>
<dbReference type="Pfam" id="PF17804">
    <property type="entry name" value="TSP_NTD"/>
    <property type="match status" value="1"/>
</dbReference>
<evidence type="ECO:0000256" key="3">
    <source>
        <dbReference type="ARBA" id="ARBA00022801"/>
    </source>
</evidence>
<feature type="domain" description="PDZ" evidence="6">
    <location>
        <begin position="229"/>
        <end position="294"/>
    </location>
</feature>
<sequence>MRKFLFLALTLNLVFHSIDAKLPEIDSPKVLEKVNEIIKSHASHTKLTPEIMKRVISNYIDELDLNKIYFIESDIDPWIHPSETLLETTLQQFNNGDFSLFFKIRDQMLKAISRRKLLDMQVTASELPEEVDPKEFKDMDWVKSEEELVIRLGRIKALQIETSRKLNEELREKSLQRIEKHQAKKEEEIANPDPKHSEQFVLSSILKATASALDTHTVYFTPGEATQFMINVQQRLFGIGAQLRDDLNGFTIVKIIEGGPASESKQLKVKDRIVAVDDEPVVGMDILSAVELIRGKEGTPVKLTVIREEGDDENKKKEELNITIIRGEVVLKETRFETAYEPFGDGVIAYLKLYSFYQDPESSSASDLAKEIEKLKENHRVKGIILDLRDNSGGLLSQAVSVTGLFITKGVVVGVKDNTGNVQYLRDLDGKMMWDGPLAVLVNRASASASEIVAQTLQDYGRAIIIGDDHTYGKGSFQTFTLNVGQEKPVNPEGEYKVTRGIYYTVSGKTPQLTGVLSDIVLPGPLSEIEIGEQYAKYPLENDSIKPNFDDDLSDIPYSQRSRIRLLYKHDLQKKLDTYTAYLPFLKSNSAYRIENNKNYQALLKEIKKENLLEDESKEQFGQNDLQLTEAYNIMKDLIILMDTCKEDAI</sequence>
<dbReference type="Gene3D" id="3.30.750.44">
    <property type="match status" value="1"/>
</dbReference>
<dbReference type="CDD" id="cd07560">
    <property type="entry name" value="Peptidase_S41_CPP"/>
    <property type="match status" value="1"/>
</dbReference>
<dbReference type="PROSITE" id="PS50106">
    <property type="entry name" value="PDZ"/>
    <property type="match status" value="1"/>
</dbReference>
<dbReference type="SMART" id="SM00228">
    <property type="entry name" value="PDZ"/>
    <property type="match status" value="1"/>
</dbReference>
<dbReference type="PANTHER" id="PTHR32060:SF30">
    <property type="entry name" value="CARBOXY-TERMINAL PROCESSING PROTEASE CTPA"/>
    <property type="match status" value="1"/>
</dbReference>
<dbReference type="EMBL" id="CP001928">
    <property type="protein sequence ID" value="ADI39028.1"/>
    <property type="molecule type" value="Genomic_DNA"/>
</dbReference>
<evidence type="ECO:0000313" key="7">
    <source>
        <dbReference type="EMBL" id="ADI39028.1"/>
    </source>
</evidence>
<evidence type="ECO:0000256" key="2">
    <source>
        <dbReference type="ARBA" id="ARBA00022670"/>
    </source>
</evidence>
<dbReference type="OrthoDB" id="9812068at2"/>
<dbReference type="AlphaFoldDB" id="D6YSI3"/>
<dbReference type="SUPFAM" id="SSF50156">
    <property type="entry name" value="PDZ domain-like"/>
    <property type="match status" value="1"/>
</dbReference>
<dbReference type="SUPFAM" id="SSF52096">
    <property type="entry name" value="ClpP/crotonase"/>
    <property type="match status" value="1"/>
</dbReference>
<dbReference type="STRING" id="716544.wcw_1684"/>
<evidence type="ECO:0000313" key="8">
    <source>
        <dbReference type="Proteomes" id="UP000001505"/>
    </source>
</evidence>
<dbReference type="Gene3D" id="2.30.42.10">
    <property type="match status" value="1"/>
</dbReference>
<name>D6YSI3_WADCW</name>
<evidence type="ECO:0000256" key="5">
    <source>
        <dbReference type="RuleBase" id="RU004404"/>
    </source>
</evidence>
<gene>
    <name evidence="7" type="primary">tsp3</name>
    <name evidence="7" type="ordered locus">wcw_1684</name>
</gene>
<dbReference type="PANTHER" id="PTHR32060">
    <property type="entry name" value="TAIL-SPECIFIC PROTEASE"/>
    <property type="match status" value="1"/>
</dbReference>
<reference evidence="7 8" key="1">
    <citation type="journal article" date="2010" name="PLoS ONE">
        <title>The Waddlia genome: a window into chlamydial biology.</title>
        <authorList>
            <person name="Bertelli C."/>
            <person name="Collyn F."/>
            <person name="Croxatto A."/>
            <person name="Ruckert C."/>
            <person name="Polkinghorne A."/>
            <person name="Kebbi-Beghdadi C."/>
            <person name="Goesmann A."/>
            <person name="Vaughan L."/>
            <person name="Greub G."/>
        </authorList>
    </citation>
    <scope>NUCLEOTIDE SEQUENCE [LARGE SCALE GENOMIC DNA]</scope>
    <source>
        <strain evidence="8">ATCC VR-1470 / WSU 86-1044</strain>
    </source>
</reference>
<dbReference type="Pfam" id="PF03572">
    <property type="entry name" value="Peptidase_S41"/>
    <property type="match status" value="1"/>
</dbReference>
<organism evidence="7 8">
    <name type="scientific">Waddlia chondrophila (strain ATCC VR-1470 / WSU 86-1044)</name>
    <dbReference type="NCBI Taxonomy" id="716544"/>
    <lineage>
        <taxon>Bacteria</taxon>
        <taxon>Pseudomonadati</taxon>
        <taxon>Chlamydiota</taxon>
        <taxon>Chlamydiia</taxon>
        <taxon>Parachlamydiales</taxon>
        <taxon>Waddliaceae</taxon>
        <taxon>Waddlia</taxon>
    </lineage>
</organism>
<dbReference type="InterPro" id="IPR005151">
    <property type="entry name" value="Tail-specific_protease"/>
</dbReference>
<dbReference type="InterPro" id="IPR001478">
    <property type="entry name" value="PDZ"/>
</dbReference>
<proteinExistence type="inferred from homology"/>
<dbReference type="GO" id="GO:0007165">
    <property type="term" value="P:signal transduction"/>
    <property type="evidence" value="ECO:0007669"/>
    <property type="project" value="TreeGrafter"/>
</dbReference>
<comment type="similarity">
    <text evidence="1 5">Belongs to the peptidase S41A family.</text>
</comment>
<dbReference type="InterPro" id="IPR040573">
    <property type="entry name" value="TSP_N"/>
</dbReference>
<dbReference type="Gene3D" id="3.90.226.10">
    <property type="entry name" value="2-enoyl-CoA Hydratase, Chain A, domain 1"/>
    <property type="match status" value="1"/>
</dbReference>
<dbReference type="RefSeq" id="WP_013182733.1">
    <property type="nucleotide sequence ID" value="NC_014225.1"/>
</dbReference>
<dbReference type="eggNOG" id="COG0793">
    <property type="taxonomic scope" value="Bacteria"/>
</dbReference>
<keyword evidence="4 5" id="KW-0720">Serine protease</keyword>
<dbReference type="GO" id="GO:0004252">
    <property type="term" value="F:serine-type endopeptidase activity"/>
    <property type="evidence" value="ECO:0007669"/>
    <property type="project" value="UniProtKB-EC"/>
</dbReference>
<dbReference type="NCBIfam" id="TIGR00225">
    <property type="entry name" value="prc"/>
    <property type="match status" value="1"/>
</dbReference>